<evidence type="ECO:0000313" key="3">
    <source>
        <dbReference type="Proteomes" id="UP001148838"/>
    </source>
</evidence>
<keyword evidence="3" id="KW-1185">Reference proteome</keyword>
<dbReference type="SUPFAM" id="SSF56672">
    <property type="entry name" value="DNA/RNA polymerases"/>
    <property type="match status" value="1"/>
</dbReference>
<name>A0ABQ8SQZ7_PERAM</name>
<dbReference type="InterPro" id="IPR049012">
    <property type="entry name" value="Mutator_transp_dom"/>
</dbReference>
<dbReference type="Pfam" id="PF00078">
    <property type="entry name" value="RVT_1"/>
    <property type="match status" value="1"/>
</dbReference>
<evidence type="ECO:0000313" key="2">
    <source>
        <dbReference type="EMBL" id="KAJ4436418.1"/>
    </source>
</evidence>
<accession>A0ABQ8SQZ7</accession>
<proteinExistence type="predicted"/>
<dbReference type="EMBL" id="JAJSOF020000023">
    <property type="protein sequence ID" value="KAJ4436418.1"/>
    <property type="molecule type" value="Genomic_DNA"/>
</dbReference>
<protein>
    <recommendedName>
        <fullName evidence="1">Reverse transcriptase domain-containing protein</fullName>
    </recommendedName>
</protein>
<feature type="domain" description="Reverse transcriptase" evidence="1">
    <location>
        <begin position="1"/>
        <end position="191"/>
    </location>
</feature>
<dbReference type="PROSITE" id="PS50878">
    <property type="entry name" value="RT_POL"/>
    <property type="match status" value="1"/>
</dbReference>
<dbReference type="InterPro" id="IPR043502">
    <property type="entry name" value="DNA/RNA_pol_sf"/>
</dbReference>
<dbReference type="Proteomes" id="UP001148838">
    <property type="component" value="Unassembled WGS sequence"/>
</dbReference>
<sequence length="587" mass="66352">MDTAAEGFKYLRRIFPGLNAAKLKEGIFIGPEVKKIMRDQFFLEKLTPNKRVAWESFKSVLNEFLGNKKEENNDYHSGLKQGDAVSPLLFNFALEYGIRKVQDNREGLELNGLHQLLVSADDVNMLGENPRTIRENTEILLEASKAIGLEVNPEKTKYIILSRDQKIVRNENIKIGDLSFEEVEKYLGATVAVCRLSDFIKQHVKCKYCNSEDCMEMFENISSRRGLATKINLHCSNCESVKSTMTSAMNRNRLYNVNTRLVYGMRSIGEGRQAAQTFCAIMNLPPPPARFDREVFFINESLSEIAEASMRKAAIETVELNGNNRDICGAFDGSYSGGMEVQGALNIFRQSEDSLNIRYVQYLGDGDSKGFKKVQEDKPYGEGVEIEKLECIGHVHKRMGAQLGRLKKELKGIKLDDGKTLAGAGHLTNTEIDLFQTYYGLAIRRNTGNVEEMRKSVWGTYFHKISTNEKPYHQLCPKGLDSWCGYNKAQAQNKVYDHRHSLPEAVMLKVKPIFRDLADKKLLDKCTHGCTQNPNESFNNCIWERLPKTVFVGLNVLKTGVLDAVITFNDGSSSRKKVLELMGINQD</sequence>
<gene>
    <name evidence="2" type="ORF">ANN_19051</name>
</gene>
<dbReference type="InterPro" id="IPR000477">
    <property type="entry name" value="RT_dom"/>
</dbReference>
<comment type="caution">
    <text evidence="2">The sequence shown here is derived from an EMBL/GenBank/DDBJ whole genome shotgun (WGS) entry which is preliminary data.</text>
</comment>
<dbReference type="PANTHER" id="PTHR46114">
    <property type="entry name" value="APPLE DOMAIN-CONTAINING PROTEIN"/>
    <property type="match status" value="1"/>
</dbReference>
<dbReference type="Pfam" id="PF20700">
    <property type="entry name" value="Mutator"/>
    <property type="match status" value="2"/>
</dbReference>
<dbReference type="PANTHER" id="PTHR46114:SF1">
    <property type="entry name" value="ZAD DOMAIN-CONTAINING PROTEIN"/>
    <property type="match status" value="1"/>
</dbReference>
<reference evidence="2 3" key="1">
    <citation type="journal article" date="2022" name="Allergy">
        <title>Genome assembly and annotation of Periplaneta americana reveal a comprehensive cockroach allergen profile.</title>
        <authorList>
            <person name="Wang L."/>
            <person name="Xiong Q."/>
            <person name="Saelim N."/>
            <person name="Wang L."/>
            <person name="Nong W."/>
            <person name="Wan A.T."/>
            <person name="Shi M."/>
            <person name="Liu X."/>
            <person name="Cao Q."/>
            <person name="Hui J.H.L."/>
            <person name="Sookrung N."/>
            <person name="Leung T.F."/>
            <person name="Tungtrongchitr A."/>
            <person name="Tsui S.K.W."/>
        </authorList>
    </citation>
    <scope>NUCLEOTIDE SEQUENCE [LARGE SCALE GENOMIC DNA]</scope>
    <source>
        <strain evidence="2">PWHHKU_190912</strain>
    </source>
</reference>
<organism evidence="2 3">
    <name type="scientific">Periplaneta americana</name>
    <name type="common">American cockroach</name>
    <name type="synonym">Blatta americana</name>
    <dbReference type="NCBI Taxonomy" id="6978"/>
    <lineage>
        <taxon>Eukaryota</taxon>
        <taxon>Metazoa</taxon>
        <taxon>Ecdysozoa</taxon>
        <taxon>Arthropoda</taxon>
        <taxon>Hexapoda</taxon>
        <taxon>Insecta</taxon>
        <taxon>Pterygota</taxon>
        <taxon>Neoptera</taxon>
        <taxon>Polyneoptera</taxon>
        <taxon>Dictyoptera</taxon>
        <taxon>Blattodea</taxon>
        <taxon>Blattoidea</taxon>
        <taxon>Blattidae</taxon>
        <taxon>Blattinae</taxon>
        <taxon>Periplaneta</taxon>
    </lineage>
</organism>
<evidence type="ECO:0000259" key="1">
    <source>
        <dbReference type="PROSITE" id="PS50878"/>
    </source>
</evidence>